<evidence type="ECO:0000256" key="2">
    <source>
        <dbReference type="SAM" id="MobiDB-lite"/>
    </source>
</evidence>
<sequence length="355" mass="40580">MTFGYFGSLEYHASQRVLELEATPHGATVKEKEDKITELEARILQLGDEKGKLEKNNSNLRNQISVLNKKLADERTNSTLKLINQANTSRQFYADIIQIDKADLVKENIGLKNNETLDKNHVIAELADTKKGLHDLLNKPTRDMETQTDLTGEDDIDDELVKRGQVAVLEFGKSGEKFLADIITDERDLLKGVKRTTLQLIDNGSVKFSTDPKLWQEITNKETGLSKEYLKLEKFVIFKNNKDATPYLVHFDYYAQKLVNVIRKMEMDMFMSEKKLMFMVSEQPDEEDIDYLVKTFQKGIFVFPNFEKSSNPSKTASKEGKQGVRHDVLADKEERAPVAEVRASGRTFDAFEKRA</sequence>
<feature type="region of interest" description="Disordered" evidence="2">
    <location>
        <begin position="309"/>
        <end position="338"/>
    </location>
</feature>
<gene>
    <name evidence="3" type="ORF">AGERDE_LOCUS8797</name>
</gene>
<feature type="coiled-coil region" evidence="1">
    <location>
        <begin position="29"/>
        <end position="77"/>
    </location>
</feature>
<proteinExistence type="predicted"/>
<organism evidence="3 4">
    <name type="scientific">Ambispora gerdemannii</name>
    <dbReference type="NCBI Taxonomy" id="144530"/>
    <lineage>
        <taxon>Eukaryota</taxon>
        <taxon>Fungi</taxon>
        <taxon>Fungi incertae sedis</taxon>
        <taxon>Mucoromycota</taxon>
        <taxon>Glomeromycotina</taxon>
        <taxon>Glomeromycetes</taxon>
        <taxon>Archaeosporales</taxon>
        <taxon>Ambisporaceae</taxon>
        <taxon>Ambispora</taxon>
    </lineage>
</organism>
<evidence type="ECO:0000313" key="3">
    <source>
        <dbReference type="EMBL" id="CAG8594894.1"/>
    </source>
</evidence>
<dbReference type="OrthoDB" id="10534993at2759"/>
<keyword evidence="4" id="KW-1185">Reference proteome</keyword>
<reference evidence="3" key="1">
    <citation type="submission" date="2021-06" db="EMBL/GenBank/DDBJ databases">
        <authorList>
            <person name="Kallberg Y."/>
            <person name="Tangrot J."/>
            <person name="Rosling A."/>
        </authorList>
    </citation>
    <scope>NUCLEOTIDE SEQUENCE</scope>
    <source>
        <strain evidence="3">MT106</strain>
    </source>
</reference>
<name>A0A9N9CBV4_9GLOM</name>
<dbReference type="Proteomes" id="UP000789831">
    <property type="component" value="Unassembled WGS sequence"/>
</dbReference>
<evidence type="ECO:0000256" key="1">
    <source>
        <dbReference type="SAM" id="Coils"/>
    </source>
</evidence>
<evidence type="ECO:0000313" key="4">
    <source>
        <dbReference type="Proteomes" id="UP000789831"/>
    </source>
</evidence>
<comment type="caution">
    <text evidence="3">The sequence shown here is derived from an EMBL/GenBank/DDBJ whole genome shotgun (WGS) entry which is preliminary data.</text>
</comment>
<dbReference type="EMBL" id="CAJVPL010001983">
    <property type="protein sequence ID" value="CAG8594894.1"/>
    <property type="molecule type" value="Genomic_DNA"/>
</dbReference>
<accession>A0A9N9CBV4</accession>
<feature type="compositionally biased region" description="Basic and acidic residues" evidence="2">
    <location>
        <begin position="316"/>
        <end position="337"/>
    </location>
</feature>
<protein>
    <submittedName>
        <fullName evidence="3">10410_t:CDS:1</fullName>
    </submittedName>
</protein>
<dbReference type="AlphaFoldDB" id="A0A9N9CBV4"/>
<keyword evidence="1" id="KW-0175">Coiled coil</keyword>